<dbReference type="InterPro" id="IPR011050">
    <property type="entry name" value="Pectin_lyase_fold/virulence"/>
</dbReference>
<keyword evidence="3" id="KW-1185">Reference proteome</keyword>
<proteinExistence type="predicted"/>
<gene>
    <name evidence="1" type="ORF">ASJ82_01255</name>
    <name evidence="2" type="ORF">MSCUN_12880</name>
</gene>
<dbReference type="RefSeq" id="WP_095608022.1">
    <property type="nucleotide sequence ID" value="NZ_LMVN01000002.1"/>
</dbReference>
<evidence type="ECO:0000313" key="4">
    <source>
        <dbReference type="Proteomes" id="UP000246004"/>
    </source>
</evidence>
<dbReference type="SUPFAM" id="SSF51126">
    <property type="entry name" value="Pectin lyase-like"/>
    <property type="match status" value="1"/>
</dbReference>
<reference evidence="1 3" key="2">
    <citation type="journal article" date="2017" name="BMC Genomics">
        <title>Genomic analysis of methanogenic archaea reveals a shift towards energy conservation.</title>
        <authorList>
            <person name="Gilmore S.P."/>
            <person name="Henske J.K."/>
            <person name="Sexton J.A."/>
            <person name="Solomon K.V."/>
            <person name="Seppala S."/>
            <person name="Yoo J.I."/>
            <person name="Huyett L.M."/>
            <person name="Pressman A."/>
            <person name="Cogan J.Z."/>
            <person name="Kivenson V."/>
            <person name="Peng X."/>
            <person name="Tan Y."/>
            <person name="Valentine D.L."/>
            <person name="O'Malley M.A."/>
        </authorList>
    </citation>
    <scope>NUCLEOTIDE SEQUENCE [LARGE SCALE GENOMIC DNA]</scope>
    <source>
        <strain evidence="1 3">1R-7</strain>
    </source>
</reference>
<reference evidence="2 4" key="1">
    <citation type="submission" date="2016-04" db="EMBL/GenBank/DDBJ databases">
        <title>Genome sequence of Methanosphaera cuniculi DSM 4103.</title>
        <authorList>
            <person name="Poehlein A."/>
            <person name="Seedorf H."/>
            <person name="Daniel R."/>
        </authorList>
    </citation>
    <scope>NUCLEOTIDE SEQUENCE [LARGE SCALE GENOMIC DNA]</scope>
    <source>
        <strain evidence="2 4">DSM 4103</strain>
    </source>
</reference>
<sequence length="737" mass="83949">MVMLENNPAHVEHINQIIYNNKEFDMWYCFDTAELLRQHPKFGRYDSNNPGYSKITTNVIDIRYDFLLVNIINKGSHYVYRFDVRNTLWDGKYRISHSMRPDEPHQGVVVTKDSEDPNILEINIDSHNLDQADLRVCFHMTQKADSRSIDDNCIIINNESYYSDPCSQNVKHKGHVYISGTTSVDTYDSLTPCSNCNIKLEPCDVNGNIINGGLLKQEDLSNNKGEYNITYSKVKKPGDYYVKLTAFKEVGVNNTLLTATQIVKVNKYQDCKIGVDLDNIGRVYKGEKHLFTINCGLENKLGVIDPDRVNEIKGLTASITVKFAGTSQTCSCTIDEKGQISGRINFRHYYGDTAELSVTIPDQGEFPQSSAKKTIKLDWYYADTPKDIIDTCKDENATDFIMIKAKDYDMSTDRVVINRDMTLCGVQGKNWATLIGRGTNQNNTNSILSIRGGNSPDGKVQVHLVGLKFKNGNNAIYMYENTDLRCYYCYFLNNMHPSLNNKGSSIFNVVNERTKKESKHFKNIIDSCYFYNNFGNEICVCGNTNITNCLFVTNEANKLVNPEPKVLEIYNGATTYKNNKSHIKVYSTVYTKNHAWAKLLCYVGERGSFNGATCNMLQKPNTLPVFGEKWGNQAYTYALYYYPHFGINHNISATPHRGRERTSTGHVGYRSKPYMFAQPDGYNLIRYYGKRSGTNTYDPWTKKELAMPGNLAIFDSKTGAFTGTNWPWFKYTNTQWS</sequence>
<protein>
    <submittedName>
        <fullName evidence="1">Uncharacterized protein</fullName>
    </submittedName>
</protein>
<evidence type="ECO:0000313" key="3">
    <source>
        <dbReference type="Proteomes" id="UP000217528"/>
    </source>
</evidence>
<dbReference type="Proteomes" id="UP000217528">
    <property type="component" value="Unassembled WGS sequence"/>
</dbReference>
<dbReference type="EMBL" id="LMVN01000002">
    <property type="protein sequence ID" value="PAV08122.1"/>
    <property type="molecule type" value="Genomic_DNA"/>
</dbReference>
<dbReference type="AlphaFoldDB" id="A0A2A2HFB5"/>
<comment type="caution">
    <text evidence="1">The sequence shown here is derived from an EMBL/GenBank/DDBJ whole genome shotgun (WGS) entry which is preliminary data.</text>
</comment>
<dbReference type="EMBL" id="LWMS01000044">
    <property type="protein sequence ID" value="PWL07757.1"/>
    <property type="molecule type" value="Genomic_DNA"/>
</dbReference>
<dbReference type="Proteomes" id="UP000246004">
    <property type="component" value="Unassembled WGS sequence"/>
</dbReference>
<evidence type="ECO:0000313" key="2">
    <source>
        <dbReference type="EMBL" id="PWL07757.1"/>
    </source>
</evidence>
<name>A0A2A2HFB5_9EURY</name>
<evidence type="ECO:0000313" key="1">
    <source>
        <dbReference type="EMBL" id="PAV08122.1"/>
    </source>
</evidence>
<accession>A0A2A2HFB5</accession>
<organism evidence="1 3">
    <name type="scientific">Methanosphaera cuniculi</name>
    <dbReference type="NCBI Taxonomy" id="1077256"/>
    <lineage>
        <taxon>Archaea</taxon>
        <taxon>Methanobacteriati</taxon>
        <taxon>Methanobacteriota</taxon>
        <taxon>Methanomada group</taxon>
        <taxon>Methanobacteria</taxon>
        <taxon>Methanobacteriales</taxon>
        <taxon>Methanobacteriaceae</taxon>
        <taxon>Methanosphaera</taxon>
    </lineage>
</organism>